<proteinExistence type="inferred from homology"/>
<name>A0A512PH78_9CELL</name>
<feature type="transmembrane region" description="Helical" evidence="5">
    <location>
        <begin position="135"/>
        <end position="153"/>
    </location>
</feature>
<organism evidence="6 7">
    <name type="scientific">Cellulomonas soli</name>
    <dbReference type="NCBI Taxonomy" id="931535"/>
    <lineage>
        <taxon>Bacteria</taxon>
        <taxon>Bacillati</taxon>
        <taxon>Actinomycetota</taxon>
        <taxon>Actinomycetes</taxon>
        <taxon>Micrococcales</taxon>
        <taxon>Cellulomonadaceae</taxon>
        <taxon>Cellulomonas</taxon>
    </lineage>
</organism>
<keyword evidence="7" id="KW-1185">Reference proteome</keyword>
<keyword evidence="5" id="KW-1133">Transmembrane helix</keyword>
<feature type="transmembrane region" description="Helical" evidence="5">
    <location>
        <begin position="447"/>
        <end position="467"/>
    </location>
</feature>
<comment type="similarity">
    <text evidence="1">Belongs to the glycosyltransferase 2 family.</text>
</comment>
<feature type="compositionally biased region" description="Basic and acidic residues" evidence="4">
    <location>
        <begin position="9"/>
        <end position="27"/>
    </location>
</feature>
<evidence type="ECO:0000256" key="3">
    <source>
        <dbReference type="ARBA" id="ARBA00022679"/>
    </source>
</evidence>
<dbReference type="Proteomes" id="UP000321798">
    <property type="component" value="Unassembled WGS sequence"/>
</dbReference>
<gene>
    <name evidence="6" type="ORF">CSO01_32810</name>
</gene>
<dbReference type="Pfam" id="PF13641">
    <property type="entry name" value="Glyco_tranf_2_3"/>
    <property type="match status" value="1"/>
</dbReference>
<feature type="transmembrane region" description="Helical" evidence="5">
    <location>
        <begin position="82"/>
        <end position="102"/>
    </location>
</feature>
<evidence type="ECO:0000313" key="6">
    <source>
        <dbReference type="EMBL" id="GEP70566.1"/>
    </source>
</evidence>
<feature type="compositionally biased region" description="Basic and acidic residues" evidence="4">
    <location>
        <begin position="55"/>
        <end position="66"/>
    </location>
</feature>
<comment type="caution">
    <text evidence="6">The sequence shown here is derived from an EMBL/GenBank/DDBJ whole genome shotgun (WGS) entry which is preliminary data.</text>
</comment>
<keyword evidence="5" id="KW-0472">Membrane</keyword>
<evidence type="ECO:0000256" key="1">
    <source>
        <dbReference type="ARBA" id="ARBA00006739"/>
    </source>
</evidence>
<keyword evidence="2" id="KW-0328">Glycosyltransferase</keyword>
<dbReference type="Gene3D" id="3.90.550.10">
    <property type="entry name" value="Spore Coat Polysaccharide Biosynthesis Protein SpsA, Chain A"/>
    <property type="match status" value="1"/>
</dbReference>
<accession>A0A512PH78</accession>
<feature type="transmembrane region" description="Helical" evidence="5">
    <location>
        <begin position="473"/>
        <end position="491"/>
    </location>
</feature>
<dbReference type="CDD" id="cd06423">
    <property type="entry name" value="CESA_like"/>
    <property type="match status" value="1"/>
</dbReference>
<reference evidence="6 7" key="1">
    <citation type="submission" date="2019-07" db="EMBL/GenBank/DDBJ databases">
        <title>Whole genome shotgun sequence of Cellulomonas soli NBRC 109434.</title>
        <authorList>
            <person name="Hosoyama A."/>
            <person name="Uohara A."/>
            <person name="Ohji S."/>
            <person name="Ichikawa N."/>
        </authorList>
    </citation>
    <scope>NUCLEOTIDE SEQUENCE [LARGE SCALE GENOMIC DNA]</scope>
    <source>
        <strain evidence="6 7">NBRC 109434</strain>
    </source>
</reference>
<evidence type="ECO:0000256" key="5">
    <source>
        <dbReference type="SAM" id="Phobius"/>
    </source>
</evidence>
<protein>
    <submittedName>
        <fullName evidence="6">Uncharacterized protein</fullName>
    </submittedName>
</protein>
<dbReference type="PANTHER" id="PTHR43630">
    <property type="entry name" value="POLY-BETA-1,6-N-ACETYL-D-GLUCOSAMINE SYNTHASE"/>
    <property type="match status" value="1"/>
</dbReference>
<keyword evidence="3" id="KW-0808">Transferase</keyword>
<evidence type="ECO:0000313" key="7">
    <source>
        <dbReference type="Proteomes" id="UP000321798"/>
    </source>
</evidence>
<dbReference type="EMBL" id="BKAL01000014">
    <property type="protein sequence ID" value="GEP70566.1"/>
    <property type="molecule type" value="Genomic_DNA"/>
</dbReference>
<dbReference type="SUPFAM" id="SSF53448">
    <property type="entry name" value="Nucleotide-diphospho-sugar transferases"/>
    <property type="match status" value="1"/>
</dbReference>
<dbReference type="PANTHER" id="PTHR43630:SF1">
    <property type="entry name" value="POLY-BETA-1,6-N-ACETYL-D-GLUCOSAMINE SYNTHASE"/>
    <property type="match status" value="1"/>
</dbReference>
<dbReference type="GO" id="GO:0016757">
    <property type="term" value="F:glycosyltransferase activity"/>
    <property type="evidence" value="ECO:0007669"/>
    <property type="project" value="UniProtKB-KW"/>
</dbReference>
<feature type="region of interest" description="Disordered" evidence="4">
    <location>
        <begin position="1"/>
        <end position="77"/>
    </location>
</feature>
<evidence type="ECO:0000256" key="4">
    <source>
        <dbReference type="SAM" id="MobiDB-lite"/>
    </source>
</evidence>
<evidence type="ECO:0000256" key="2">
    <source>
        <dbReference type="ARBA" id="ARBA00022676"/>
    </source>
</evidence>
<dbReference type="AlphaFoldDB" id="A0A512PH78"/>
<dbReference type="InterPro" id="IPR029044">
    <property type="entry name" value="Nucleotide-diphossugar_trans"/>
</dbReference>
<keyword evidence="5" id="KW-0812">Transmembrane</keyword>
<sequence length="555" mass="59767">MGRSTPHPGAHDLKAGADMSRRDDHDGPVTYAPAPLRPQDRAPHVPSAGVLVDVPRPRPARERPSDPAETPPPTTAPWAQRAVGLAVFAIAASAATALWLLLAVDVPEEAPGLHEGILLGVWHVLYDTELPPPRILLAALLLAVLLASGVALLEQRISTRSRRSVDQRTDPLAPKLVMAATRGVFAGPVTVAALIPAHDEEYSLPATIASLKAQSHPPERIVVIADNCTDGTVEVARRAGVEVVETVANTRKKAGALNQVLARVLPELGDNDTVLVMDADTMLDAGFLETAVARMSADRALMALGGLFYGEEGAGVLGQFQRNEYIRYAREMRRRDGRVLVLTGTASLFRPAALRAVADGRGTRLPGTFGDVYDTAALTEDNELTLALKSLGALMTSPPQCTVVTEVMPTWRTLWAQRLRWQRGALENLGAYGVTPRTFRYWAQQLGIGYGVIALGAYFLLVTLATLSAEQMIWFPFWIGLGGLFALERVVTVWHGGWRARLLAAALLPELVFDAFLDIVYVKGVLDISLGRQASWKHVVHTAPAPVPQPAGGRP</sequence>